<reference evidence="6" key="1">
    <citation type="journal article" date="2017" name="Nat. Ecol. Evol.">
        <title>Genome expansion and lineage-specific genetic innovations in the forest pathogenic fungi Armillaria.</title>
        <authorList>
            <person name="Sipos G."/>
            <person name="Prasanna A.N."/>
            <person name="Walter M.C."/>
            <person name="O'Connor E."/>
            <person name="Balint B."/>
            <person name="Krizsan K."/>
            <person name="Kiss B."/>
            <person name="Hess J."/>
            <person name="Varga T."/>
            <person name="Slot J."/>
            <person name="Riley R."/>
            <person name="Boka B."/>
            <person name="Rigling D."/>
            <person name="Barry K."/>
            <person name="Lee J."/>
            <person name="Mihaltcheva S."/>
            <person name="LaButti K."/>
            <person name="Lipzen A."/>
            <person name="Waldron R."/>
            <person name="Moloney N.M."/>
            <person name="Sperisen C."/>
            <person name="Kredics L."/>
            <person name="Vagvoelgyi C."/>
            <person name="Patrignani A."/>
            <person name="Fitzpatrick D."/>
            <person name="Nagy I."/>
            <person name="Doyle S."/>
            <person name="Anderson J.B."/>
            <person name="Grigoriev I.V."/>
            <person name="Gueldener U."/>
            <person name="Muensterkoetter M."/>
            <person name="Nagy L.G."/>
        </authorList>
    </citation>
    <scope>NUCLEOTIDE SEQUENCE [LARGE SCALE GENOMIC DNA]</scope>
    <source>
        <strain evidence="6">Ar21-2</strain>
    </source>
</reference>
<dbReference type="GO" id="GO:0003676">
    <property type="term" value="F:nucleic acid binding"/>
    <property type="evidence" value="ECO:0007669"/>
    <property type="project" value="InterPro"/>
</dbReference>
<dbReference type="AlphaFoldDB" id="A0A2H3D3J0"/>
<dbReference type="InParanoid" id="A0A2H3D3J0"/>
<dbReference type="GO" id="GO:0006397">
    <property type="term" value="P:mRNA processing"/>
    <property type="evidence" value="ECO:0007669"/>
    <property type="project" value="UniProtKB-KW"/>
</dbReference>
<proteinExistence type="predicted"/>
<evidence type="ECO:0000313" key="5">
    <source>
        <dbReference type="EMBL" id="PBK88660.1"/>
    </source>
</evidence>
<organism evidence="5 6">
    <name type="scientific">Armillaria gallica</name>
    <name type="common">Bulbous honey fungus</name>
    <name type="synonym">Armillaria bulbosa</name>
    <dbReference type="NCBI Taxonomy" id="47427"/>
    <lineage>
        <taxon>Eukaryota</taxon>
        <taxon>Fungi</taxon>
        <taxon>Dikarya</taxon>
        <taxon>Basidiomycota</taxon>
        <taxon>Agaricomycotina</taxon>
        <taxon>Agaricomycetes</taxon>
        <taxon>Agaricomycetidae</taxon>
        <taxon>Agaricales</taxon>
        <taxon>Marasmiineae</taxon>
        <taxon>Physalacriaceae</taxon>
        <taxon>Armillaria</taxon>
    </lineage>
</organism>
<keyword evidence="2" id="KW-0479">Metal-binding</keyword>
<dbReference type="EMBL" id="KZ293671">
    <property type="protein sequence ID" value="PBK88660.1"/>
    <property type="molecule type" value="Genomic_DNA"/>
</dbReference>
<accession>A0A2H3D3J0</accession>
<protein>
    <recommendedName>
        <fullName evidence="4">CCHC-type domain-containing protein</fullName>
    </recommendedName>
</protein>
<dbReference type="PROSITE" id="PS50158">
    <property type="entry name" value="ZF_CCHC"/>
    <property type="match status" value="1"/>
</dbReference>
<keyword evidence="2" id="KW-0863">Zinc-finger</keyword>
<feature type="region of interest" description="Disordered" evidence="3">
    <location>
        <begin position="1"/>
        <end position="61"/>
    </location>
</feature>
<evidence type="ECO:0000313" key="6">
    <source>
        <dbReference type="Proteomes" id="UP000217790"/>
    </source>
</evidence>
<sequence length="61" mass="6647">MYRHGKKTGWNQLSASKRSDGSDETECWNCHKRGHTAAECWSKGGGQEGKGPARKGGKKKG</sequence>
<evidence type="ECO:0000259" key="4">
    <source>
        <dbReference type="PROSITE" id="PS50158"/>
    </source>
</evidence>
<evidence type="ECO:0000256" key="2">
    <source>
        <dbReference type="PROSITE-ProRule" id="PRU00047"/>
    </source>
</evidence>
<feature type="domain" description="CCHC-type" evidence="4">
    <location>
        <begin position="27"/>
        <end position="40"/>
    </location>
</feature>
<keyword evidence="1" id="KW-0507">mRNA processing</keyword>
<feature type="compositionally biased region" description="Basic residues" evidence="3">
    <location>
        <begin position="52"/>
        <end position="61"/>
    </location>
</feature>
<evidence type="ECO:0000256" key="1">
    <source>
        <dbReference type="ARBA" id="ARBA00022664"/>
    </source>
</evidence>
<keyword evidence="2" id="KW-0862">Zinc</keyword>
<dbReference type="Proteomes" id="UP000217790">
    <property type="component" value="Unassembled WGS sequence"/>
</dbReference>
<name>A0A2H3D3J0_ARMGA</name>
<dbReference type="SUPFAM" id="SSF57756">
    <property type="entry name" value="Retrovirus zinc finger-like domains"/>
    <property type="match status" value="1"/>
</dbReference>
<dbReference type="GO" id="GO:0008270">
    <property type="term" value="F:zinc ion binding"/>
    <property type="evidence" value="ECO:0007669"/>
    <property type="project" value="UniProtKB-KW"/>
</dbReference>
<evidence type="ECO:0000256" key="3">
    <source>
        <dbReference type="SAM" id="MobiDB-lite"/>
    </source>
</evidence>
<dbReference type="InterPro" id="IPR001878">
    <property type="entry name" value="Znf_CCHC"/>
</dbReference>
<dbReference type="SMART" id="SM00343">
    <property type="entry name" value="ZnF_C2HC"/>
    <property type="match status" value="1"/>
</dbReference>
<gene>
    <name evidence="5" type="ORF">ARMGADRAFT_936906</name>
</gene>
<dbReference type="Gene3D" id="4.10.60.10">
    <property type="entry name" value="Zinc finger, CCHC-type"/>
    <property type="match status" value="1"/>
</dbReference>
<dbReference type="InterPro" id="IPR036875">
    <property type="entry name" value="Znf_CCHC_sf"/>
</dbReference>
<keyword evidence="6" id="KW-1185">Reference proteome</keyword>